<dbReference type="RefSeq" id="WP_176634596.1">
    <property type="nucleotide sequence ID" value="NZ_JAAMFM010000009.1"/>
</dbReference>
<evidence type="ECO:0000256" key="10">
    <source>
        <dbReference type="ARBA" id="ARBA00038489"/>
    </source>
</evidence>
<evidence type="ECO:0000256" key="6">
    <source>
        <dbReference type="ARBA" id="ARBA00023002"/>
    </source>
</evidence>
<dbReference type="InterPro" id="IPR024706">
    <property type="entry name" value="Peroxiredoxin_AhpC-typ"/>
</dbReference>
<feature type="active site" description="Cysteine sulfenic acid (-SOH) intermediate; for peroxidase activity" evidence="13">
    <location>
        <position position="44"/>
    </location>
</feature>
<dbReference type="AlphaFoldDB" id="A0A7Y7IG31"/>
<dbReference type="GO" id="GO:0034599">
    <property type="term" value="P:cellular response to oxidative stress"/>
    <property type="evidence" value="ECO:0007669"/>
    <property type="project" value="TreeGrafter"/>
</dbReference>
<evidence type="ECO:0000313" key="15">
    <source>
        <dbReference type="EMBL" id="NVM94863.1"/>
    </source>
</evidence>
<accession>A0A7Y7IG31</accession>
<evidence type="ECO:0000256" key="5">
    <source>
        <dbReference type="ARBA" id="ARBA00022862"/>
    </source>
</evidence>
<evidence type="ECO:0000259" key="14">
    <source>
        <dbReference type="PROSITE" id="PS51352"/>
    </source>
</evidence>
<name>A0A7Y7IG31_9MICC</name>
<keyword evidence="16" id="KW-1185">Reference proteome</keyword>
<proteinExistence type="inferred from homology"/>
<evidence type="ECO:0000256" key="11">
    <source>
        <dbReference type="ARBA" id="ARBA00041373"/>
    </source>
</evidence>
<comment type="similarity">
    <text evidence="10">Belongs to the peroxiredoxin family. BCP/PrxQ subfamily.</text>
</comment>
<evidence type="ECO:0000256" key="2">
    <source>
        <dbReference type="ARBA" id="ARBA00011245"/>
    </source>
</evidence>
<reference evidence="15 16" key="1">
    <citation type="submission" date="2020-02" db="EMBL/GenBank/DDBJ databases">
        <title>Genome sequence of strain AETb3-4.</title>
        <authorList>
            <person name="Gao J."/>
            <person name="Zhang X."/>
        </authorList>
    </citation>
    <scope>NUCLEOTIDE SEQUENCE [LARGE SCALE GENOMIC DNA]</scope>
    <source>
        <strain evidence="15 16">AETb3-4</strain>
    </source>
</reference>
<dbReference type="InterPro" id="IPR050924">
    <property type="entry name" value="Peroxiredoxin_BCP/PrxQ"/>
</dbReference>
<keyword evidence="5" id="KW-0049">Antioxidant</keyword>
<dbReference type="Pfam" id="PF00578">
    <property type="entry name" value="AhpC-TSA"/>
    <property type="match status" value="1"/>
</dbReference>
<comment type="catalytic activity">
    <reaction evidence="12">
        <text>a hydroperoxide + [thioredoxin]-dithiol = an alcohol + [thioredoxin]-disulfide + H2O</text>
        <dbReference type="Rhea" id="RHEA:62620"/>
        <dbReference type="Rhea" id="RHEA-COMP:10698"/>
        <dbReference type="Rhea" id="RHEA-COMP:10700"/>
        <dbReference type="ChEBI" id="CHEBI:15377"/>
        <dbReference type="ChEBI" id="CHEBI:29950"/>
        <dbReference type="ChEBI" id="CHEBI:30879"/>
        <dbReference type="ChEBI" id="CHEBI:35924"/>
        <dbReference type="ChEBI" id="CHEBI:50058"/>
        <dbReference type="EC" id="1.11.1.24"/>
    </reaction>
</comment>
<evidence type="ECO:0000256" key="12">
    <source>
        <dbReference type="ARBA" id="ARBA00049091"/>
    </source>
</evidence>
<dbReference type="InterPro" id="IPR000866">
    <property type="entry name" value="AhpC/TSA"/>
</dbReference>
<comment type="caution">
    <text evidence="15">The sequence shown here is derived from an EMBL/GenBank/DDBJ whole genome shotgun (WGS) entry which is preliminary data.</text>
</comment>
<comment type="function">
    <text evidence="1">Thiol-specific peroxidase that catalyzes the reduction of hydrogen peroxide and organic hydroperoxides to water and alcohols, respectively. Plays a role in cell protection against oxidative stress by detoxifying peroxides and as sensor of hydrogen peroxide-mediated signaling events.</text>
</comment>
<dbReference type="GO" id="GO:0045454">
    <property type="term" value="P:cell redox homeostasis"/>
    <property type="evidence" value="ECO:0007669"/>
    <property type="project" value="TreeGrafter"/>
</dbReference>
<dbReference type="Proteomes" id="UP000543556">
    <property type="component" value="Unassembled WGS sequence"/>
</dbReference>
<dbReference type="PANTHER" id="PTHR42801">
    <property type="entry name" value="THIOREDOXIN-DEPENDENT PEROXIDE REDUCTASE"/>
    <property type="match status" value="1"/>
</dbReference>
<evidence type="ECO:0000256" key="1">
    <source>
        <dbReference type="ARBA" id="ARBA00003330"/>
    </source>
</evidence>
<evidence type="ECO:0000256" key="3">
    <source>
        <dbReference type="ARBA" id="ARBA00013017"/>
    </source>
</evidence>
<dbReference type="InterPro" id="IPR013766">
    <property type="entry name" value="Thioredoxin_domain"/>
</dbReference>
<protein>
    <recommendedName>
        <fullName evidence="3">thioredoxin-dependent peroxiredoxin</fullName>
        <ecNumber evidence="3">1.11.1.24</ecNumber>
    </recommendedName>
    <alternativeName>
        <fullName evidence="11">Bacterioferritin comigratory protein</fullName>
    </alternativeName>
    <alternativeName>
        <fullName evidence="9">Thioredoxin peroxidase</fullName>
    </alternativeName>
</protein>
<dbReference type="PANTHER" id="PTHR42801:SF8">
    <property type="entry name" value="PEROXIREDOXIN RV1608C-RELATED"/>
    <property type="match status" value="1"/>
</dbReference>
<dbReference type="EMBL" id="JAAMFM010000009">
    <property type="protein sequence ID" value="NVM94863.1"/>
    <property type="molecule type" value="Genomic_DNA"/>
</dbReference>
<dbReference type="SUPFAM" id="SSF52833">
    <property type="entry name" value="Thioredoxin-like"/>
    <property type="match status" value="1"/>
</dbReference>
<sequence>MKIGDVVADFELPDQHGTPRRLSTLAANGPLVIFFYPLAGSGGCTREACRFRDLEQEFAAAGAAIVGISTDSPERQLAFAAANRFSYPLLSDPRGEVTELFGVRRHLLARTLPTKRSTFIVDPSLTLRFQVSSETNMEVHANDALAALATSPGNWRRLG</sequence>
<dbReference type="PROSITE" id="PS51352">
    <property type="entry name" value="THIOREDOXIN_2"/>
    <property type="match status" value="1"/>
</dbReference>
<dbReference type="PIRSF" id="PIRSF000239">
    <property type="entry name" value="AHPC"/>
    <property type="match status" value="1"/>
</dbReference>
<evidence type="ECO:0000256" key="8">
    <source>
        <dbReference type="ARBA" id="ARBA00023284"/>
    </source>
</evidence>
<organism evidence="15 16">
    <name type="scientific">Arthrobacter wenxiniae</name>
    <dbReference type="NCBI Taxonomy" id="2713570"/>
    <lineage>
        <taxon>Bacteria</taxon>
        <taxon>Bacillati</taxon>
        <taxon>Actinomycetota</taxon>
        <taxon>Actinomycetes</taxon>
        <taxon>Micrococcales</taxon>
        <taxon>Micrococcaceae</taxon>
        <taxon>Arthrobacter</taxon>
    </lineage>
</organism>
<feature type="domain" description="Thioredoxin" evidence="14">
    <location>
        <begin position="1"/>
        <end position="150"/>
    </location>
</feature>
<gene>
    <name evidence="15" type="ORF">G6034_08060</name>
</gene>
<dbReference type="GO" id="GO:0005737">
    <property type="term" value="C:cytoplasm"/>
    <property type="evidence" value="ECO:0007669"/>
    <property type="project" value="TreeGrafter"/>
</dbReference>
<dbReference type="CDD" id="cd03017">
    <property type="entry name" value="PRX_BCP"/>
    <property type="match status" value="1"/>
</dbReference>
<keyword evidence="4" id="KW-0575">Peroxidase</keyword>
<evidence type="ECO:0000256" key="9">
    <source>
        <dbReference type="ARBA" id="ARBA00032824"/>
    </source>
</evidence>
<keyword evidence="6" id="KW-0560">Oxidoreductase</keyword>
<keyword evidence="7" id="KW-1015">Disulfide bond</keyword>
<comment type="subunit">
    <text evidence="2">Monomer.</text>
</comment>
<evidence type="ECO:0000256" key="4">
    <source>
        <dbReference type="ARBA" id="ARBA00022559"/>
    </source>
</evidence>
<evidence type="ECO:0000256" key="13">
    <source>
        <dbReference type="PIRSR" id="PIRSR000239-1"/>
    </source>
</evidence>
<dbReference type="InterPro" id="IPR036249">
    <property type="entry name" value="Thioredoxin-like_sf"/>
</dbReference>
<evidence type="ECO:0000313" key="16">
    <source>
        <dbReference type="Proteomes" id="UP000543556"/>
    </source>
</evidence>
<dbReference type="GO" id="GO:0008379">
    <property type="term" value="F:thioredoxin peroxidase activity"/>
    <property type="evidence" value="ECO:0007669"/>
    <property type="project" value="TreeGrafter"/>
</dbReference>
<evidence type="ECO:0000256" key="7">
    <source>
        <dbReference type="ARBA" id="ARBA00023157"/>
    </source>
</evidence>
<dbReference type="EC" id="1.11.1.24" evidence="3"/>
<dbReference type="Gene3D" id="3.40.30.10">
    <property type="entry name" value="Glutaredoxin"/>
    <property type="match status" value="1"/>
</dbReference>
<keyword evidence="8" id="KW-0676">Redox-active center</keyword>